<comment type="caution">
    <text evidence="11">The sequence shown here is derived from an EMBL/GenBank/DDBJ whole genome shotgun (WGS) entry which is preliminary data.</text>
</comment>
<accession>A0A1C7MEE7</accession>
<evidence type="ECO:0000256" key="7">
    <source>
        <dbReference type="ARBA" id="ARBA00049014"/>
    </source>
</evidence>
<organism evidence="11 12">
    <name type="scientific">Grifola frondosa</name>
    <name type="common">Maitake</name>
    <name type="synonym">Polyporus frondosus</name>
    <dbReference type="NCBI Taxonomy" id="5627"/>
    <lineage>
        <taxon>Eukaryota</taxon>
        <taxon>Fungi</taxon>
        <taxon>Dikarya</taxon>
        <taxon>Basidiomycota</taxon>
        <taxon>Agaricomycotina</taxon>
        <taxon>Agaricomycetes</taxon>
        <taxon>Polyporales</taxon>
        <taxon>Grifolaceae</taxon>
        <taxon>Grifola</taxon>
    </lineage>
</organism>
<evidence type="ECO:0000256" key="1">
    <source>
        <dbReference type="ARBA" id="ARBA00022679"/>
    </source>
</evidence>
<evidence type="ECO:0000313" key="11">
    <source>
        <dbReference type="EMBL" id="OBZ75283.1"/>
    </source>
</evidence>
<evidence type="ECO:0000256" key="5">
    <source>
        <dbReference type="ARBA" id="ARBA00038035"/>
    </source>
</evidence>
<evidence type="ECO:0000256" key="2">
    <source>
        <dbReference type="ARBA" id="ARBA00022741"/>
    </source>
</evidence>
<keyword evidence="3" id="KW-0418">Kinase</keyword>
<dbReference type="PANTHER" id="PTHR48013">
    <property type="entry name" value="DUAL SPECIFICITY MITOGEN-ACTIVATED PROTEIN KINASE KINASE 5-RELATED"/>
    <property type="match status" value="1"/>
</dbReference>
<proteinExistence type="inferred from homology"/>
<keyword evidence="11" id="KW-0675">Receptor</keyword>
<dbReference type="GO" id="GO:0005524">
    <property type="term" value="F:ATP binding"/>
    <property type="evidence" value="ECO:0007669"/>
    <property type="project" value="UniProtKB-KW"/>
</dbReference>
<comment type="catalytic activity">
    <reaction evidence="8">
        <text>L-threonyl-[protein] + ATP = O-phospho-L-threonyl-[protein] + ADP + H(+)</text>
        <dbReference type="Rhea" id="RHEA:46608"/>
        <dbReference type="Rhea" id="RHEA-COMP:11060"/>
        <dbReference type="Rhea" id="RHEA-COMP:11605"/>
        <dbReference type="ChEBI" id="CHEBI:15378"/>
        <dbReference type="ChEBI" id="CHEBI:30013"/>
        <dbReference type="ChEBI" id="CHEBI:30616"/>
        <dbReference type="ChEBI" id="CHEBI:61977"/>
        <dbReference type="ChEBI" id="CHEBI:456216"/>
        <dbReference type="EC" id="2.7.12.2"/>
    </reaction>
</comment>
<dbReference type="Proteomes" id="UP000092993">
    <property type="component" value="Unassembled WGS sequence"/>
</dbReference>
<evidence type="ECO:0000256" key="8">
    <source>
        <dbReference type="ARBA" id="ARBA00049299"/>
    </source>
</evidence>
<dbReference type="PROSITE" id="PS50011">
    <property type="entry name" value="PROTEIN_KINASE_DOM"/>
    <property type="match status" value="1"/>
</dbReference>
<dbReference type="GO" id="GO:0004708">
    <property type="term" value="F:MAP kinase kinase activity"/>
    <property type="evidence" value="ECO:0007669"/>
    <property type="project" value="UniProtKB-EC"/>
</dbReference>
<keyword evidence="1" id="KW-0808">Transferase</keyword>
<evidence type="ECO:0000256" key="9">
    <source>
        <dbReference type="ARBA" id="ARBA00051693"/>
    </source>
</evidence>
<protein>
    <recommendedName>
        <fullName evidence="6">mitogen-activated protein kinase kinase</fullName>
        <ecNumber evidence="6">2.7.12.2</ecNumber>
    </recommendedName>
</protein>
<comment type="catalytic activity">
    <reaction evidence="9">
        <text>L-tyrosyl-[protein] + ATP = O-phospho-L-tyrosyl-[protein] + ADP + H(+)</text>
        <dbReference type="Rhea" id="RHEA:10596"/>
        <dbReference type="Rhea" id="RHEA-COMP:10136"/>
        <dbReference type="Rhea" id="RHEA-COMP:20101"/>
        <dbReference type="ChEBI" id="CHEBI:15378"/>
        <dbReference type="ChEBI" id="CHEBI:30616"/>
        <dbReference type="ChEBI" id="CHEBI:46858"/>
        <dbReference type="ChEBI" id="CHEBI:61978"/>
        <dbReference type="ChEBI" id="CHEBI:456216"/>
        <dbReference type="EC" id="2.7.12.2"/>
    </reaction>
</comment>
<evidence type="ECO:0000259" key="10">
    <source>
        <dbReference type="PROSITE" id="PS50011"/>
    </source>
</evidence>
<comment type="similarity">
    <text evidence="5">Belongs to the protein kinase superfamily. STE Ser/Thr protein kinase family. MAP kinase kinase subfamily.</text>
</comment>
<dbReference type="AlphaFoldDB" id="A0A1C7MEE7"/>
<evidence type="ECO:0000256" key="4">
    <source>
        <dbReference type="ARBA" id="ARBA00022840"/>
    </source>
</evidence>
<dbReference type="STRING" id="5627.A0A1C7MEE7"/>
<feature type="domain" description="Protein kinase" evidence="10">
    <location>
        <begin position="1"/>
        <end position="162"/>
    </location>
</feature>
<dbReference type="EMBL" id="LUGG01000004">
    <property type="protein sequence ID" value="OBZ75283.1"/>
    <property type="molecule type" value="Genomic_DNA"/>
</dbReference>
<dbReference type="InterPro" id="IPR011009">
    <property type="entry name" value="Kinase-like_dom_sf"/>
</dbReference>
<comment type="catalytic activity">
    <reaction evidence="7">
        <text>L-seryl-[protein] + ATP = O-phospho-L-seryl-[protein] + ADP + H(+)</text>
        <dbReference type="Rhea" id="RHEA:17989"/>
        <dbReference type="Rhea" id="RHEA-COMP:9863"/>
        <dbReference type="Rhea" id="RHEA-COMP:11604"/>
        <dbReference type="ChEBI" id="CHEBI:15378"/>
        <dbReference type="ChEBI" id="CHEBI:29999"/>
        <dbReference type="ChEBI" id="CHEBI:30616"/>
        <dbReference type="ChEBI" id="CHEBI:83421"/>
        <dbReference type="ChEBI" id="CHEBI:456216"/>
        <dbReference type="EC" id="2.7.12.2"/>
    </reaction>
</comment>
<evidence type="ECO:0000256" key="3">
    <source>
        <dbReference type="ARBA" id="ARBA00022777"/>
    </source>
</evidence>
<evidence type="ECO:0000256" key="6">
    <source>
        <dbReference type="ARBA" id="ARBA00038999"/>
    </source>
</evidence>
<dbReference type="PANTHER" id="PTHR48013:SF9">
    <property type="entry name" value="DUAL SPECIFICITY MITOGEN-ACTIVATED PROTEIN KINASE KINASE 5"/>
    <property type="match status" value="1"/>
</dbReference>
<dbReference type="Pfam" id="PF00069">
    <property type="entry name" value="Pkinase"/>
    <property type="match status" value="1"/>
</dbReference>
<sequence>MHNDIKPENILIDVYGRCVISDFGLALGPISETDDFSDFRMEQQVGTPGYMAPEVAAFSEDSVGFNYKADVYSLGLVLLEMALGLKDPYWDCTTAEEQIGLMSSKPLHWDDFRLSPVVEDFLGKVWGPYYFRLLMYKIEYVISTDARNGPDEKVAPTTVNTP</sequence>
<dbReference type="Gene3D" id="1.10.510.10">
    <property type="entry name" value="Transferase(Phosphotransferase) domain 1"/>
    <property type="match status" value="1"/>
</dbReference>
<gene>
    <name evidence="11" type="primary">Bmpr1a</name>
    <name evidence="11" type="ORF">A0H81_04987</name>
</gene>
<dbReference type="InterPro" id="IPR000719">
    <property type="entry name" value="Prot_kinase_dom"/>
</dbReference>
<keyword evidence="2" id="KW-0547">Nucleotide-binding</keyword>
<dbReference type="SUPFAM" id="SSF56112">
    <property type="entry name" value="Protein kinase-like (PK-like)"/>
    <property type="match status" value="1"/>
</dbReference>
<name>A0A1C7MEE7_GRIFR</name>
<reference evidence="11 12" key="1">
    <citation type="submission" date="2016-03" db="EMBL/GenBank/DDBJ databases">
        <title>Whole genome sequencing of Grifola frondosa 9006-11.</title>
        <authorList>
            <person name="Min B."/>
            <person name="Park H."/>
            <person name="Kim J.-G."/>
            <person name="Cho H."/>
            <person name="Oh Y.-L."/>
            <person name="Kong W.-S."/>
            <person name="Choi I.-G."/>
        </authorList>
    </citation>
    <scope>NUCLEOTIDE SEQUENCE [LARGE SCALE GENOMIC DNA]</scope>
    <source>
        <strain evidence="11 12">9006-11</strain>
    </source>
</reference>
<evidence type="ECO:0000313" key="12">
    <source>
        <dbReference type="Proteomes" id="UP000092993"/>
    </source>
</evidence>
<dbReference type="EC" id="2.7.12.2" evidence="6"/>
<keyword evidence="4" id="KW-0067">ATP-binding</keyword>
<keyword evidence="12" id="KW-1185">Reference proteome</keyword>
<dbReference type="OrthoDB" id="193860at2759"/>